<reference evidence="12" key="2">
    <citation type="submission" date="2025-09" db="UniProtKB">
        <authorList>
            <consortium name="Ensembl"/>
        </authorList>
    </citation>
    <scope>IDENTIFICATION</scope>
</reference>
<dbReference type="CTD" id="114883"/>
<dbReference type="GO" id="GO:0005794">
    <property type="term" value="C:Golgi apparatus"/>
    <property type="evidence" value="ECO:0007669"/>
    <property type="project" value="TreeGrafter"/>
</dbReference>
<evidence type="ECO:0000259" key="11">
    <source>
        <dbReference type="PROSITE" id="PS50003"/>
    </source>
</evidence>
<dbReference type="CDD" id="cd13290">
    <property type="entry name" value="PH_ORP9"/>
    <property type="match status" value="1"/>
</dbReference>
<dbReference type="GeneID" id="109532017"/>
<evidence type="ECO:0000256" key="10">
    <source>
        <dbReference type="SAM" id="MobiDB-lite"/>
    </source>
</evidence>
<proteinExistence type="inferred from homology"/>
<dbReference type="SUPFAM" id="SSF50729">
    <property type="entry name" value="PH domain-like"/>
    <property type="match status" value="1"/>
</dbReference>
<dbReference type="PANTHER" id="PTHR10972:SF200">
    <property type="entry name" value="OXYSTEROL-BINDING PROTEIN-RELATED PROTEIN 9"/>
    <property type="match status" value="1"/>
</dbReference>
<dbReference type="AlphaFoldDB" id="A0A3Q3D3N6"/>
<dbReference type="InterPro" id="IPR000648">
    <property type="entry name" value="Oxysterol-bd"/>
</dbReference>
<keyword evidence="13" id="KW-1185">Reference proteome</keyword>
<dbReference type="InterPro" id="IPR037239">
    <property type="entry name" value="OSBP_sf"/>
</dbReference>
<keyword evidence="3" id="KW-0597">Phosphoprotein</keyword>
<dbReference type="PROSITE" id="PS01013">
    <property type="entry name" value="OSBP"/>
    <property type="match status" value="1"/>
</dbReference>
<feature type="compositionally biased region" description="Polar residues" evidence="10">
    <location>
        <begin position="221"/>
        <end position="238"/>
    </location>
</feature>
<evidence type="ECO:0000256" key="3">
    <source>
        <dbReference type="ARBA" id="ARBA00022553"/>
    </source>
</evidence>
<dbReference type="Gene3D" id="3.30.70.3490">
    <property type="match status" value="1"/>
</dbReference>
<feature type="compositionally biased region" description="Polar residues" evidence="10">
    <location>
        <begin position="337"/>
        <end position="349"/>
    </location>
</feature>
<dbReference type="GO" id="GO:0032934">
    <property type="term" value="F:sterol binding"/>
    <property type="evidence" value="ECO:0007669"/>
    <property type="project" value="TreeGrafter"/>
</dbReference>
<protein>
    <recommendedName>
        <fullName evidence="9">Oxysterol-binding protein</fullName>
    </recommendedName>
</protein>
<comment type="catalytic activity">
    <reaction evidence="6">
        <text>a 1,2-diacyl-sn-glycero-3-phospho-(1D-myo-inositol 4-phosphate)(out) + a 1,2-diacyl-sn-glycero-3-phospho-L-serine(in) = a 1,2-diacyl-sn-glycero-3-phospho-(1D-myo-inositol 4-phosphate)(in) + a 1,2-diacyl-sn-glycero-3-phospho-L-serine(out)</text>
        <dbReference type="Rhea" id="RHEA:81667"/>
        <dbReference type="ChEBI" id="CHEBI:57262"/>
        <dbReference type="ChEBI" id="CHEBI:58178"/>
    </reaction>
</comment>
<evidence type="ECO:0000256" key="4">
    <source>
        <dbReference type="ARBA" id="ARBA00023055"/>
    </source>
</evidence>
<dbReference type="InterPro" id="IPR018494">
    <property type="entry name" value="Oxysterol-bd_CS"/>
</dbReference>
<evidence type="ECO:0000313" key="12">
    <source>
        <dbReference type="Ensembl" id="ENSHCOP00000001699.1"/>
    </source>
</evidence>
<dbReference type="Ensembl" id="ENSHCOT00000011656.1">
    <property type="protein sequence ID" value="ENSHCOP00000001699.1"/>
    <property type="gene ID" value="ENSHCOG00000002737.1"/>
</dbReference>
<evidence type="ECO:0000256" key="2">
    <source>
        <dbReference type="ARBA" id="ARBA00022448"/>
    </source>
</evidence>
<dbReference type="GeneTree" id="ENSGT00940000154690"/>
<dbReference type="GO" id="GO:0006869">
    <property type="term" value="P:lipid transport"/>
    <property type="evidence" value="ECO:0007669"/>
    <property type="project" value="UniProtKB-KW"/>
</dbReference>
<dbReference type="Pfam" id="PF00169">
    <property type="entry name" value="PH"/>
    <property type="match status" value="1"/>
</dbReference>
<sequence>MASIMEGPLSKWTNVMKGWQYRWFVLDYNAGLLSYYTSKDKMMRGSRRGCVRLRGAVIGIDDEDDSTFTITVDQKTFHFQARDADEREKWIHALEGTILRHTLQLRETETGFVPSVQDFDRKLAEADAYLQILIDQLKLFDEKIKDCKEDESRRKIENLKETTCSMVESIKHCIVLLQIAKDQSNEQQHANGLISTINPVDGIYQPPLDTPVANTTMPTQTTLPADTSQVCKSDQRPSTLPVGPVVTVMGSLQTPTPNSTGSGPSAPNSGVTSPSLIPLPSHSVPDFSYSSSEDEFYDADEFYQNTTSPKHCMNPSGPPAASPISNEETALKRPDTTESLNSTMSNGTTEPDPFDSHDDRDDDGEGESVEEHKSVIMHLLSQVRLGMDLTKVVLPTFILERRSLLEMYADFFAHPDLFVSIAEQPDPRERMVQVVKWYLSAFHAGRKGSVAKKPYNPILGEVFFCHWDLPCKTEEPSTNVSSSPAPVQDTLSDGPVPWSSPNNVSFVAEQVSHHPPISAFYAECLSKKIQFNAHIWTKSKFLGMSIGVYNIGQGCVSCLEHDEHYILNFPNGYGRSILTVPWVELGGECNISCSKSGYSANIVFHTKPFYGGKKHRITAEIFAPNDKKSFCSIEGEWNGVMFAKWATGENTSFIDTKRMGIIKKKVRKLEDQLTYESRRLWRDVTLNLKLKDIDAATEAKHRLEEKQRVEARERKENEQQWETRLFHEDGECWVYDEPLLKRLASPRP</sequence>
<evidence type="ECO:0000313" key="13">
    <source>
        <dbReference type="Proteomes" id="UP000264820"/>
    </source>
</evidence>
<evidence type="ECO:0000256" key="1">
    <source>
        <dbReference type="ARBA" id="ARBA00008842"/>
    </source>
</evidence>
<dbReference type="GO" id="GO:0016020">
    <property type="term" value="C:membrane"/>
    <property type="evidence" value="ECO:0007669"/>
    <property type="project" value="TreeGrafter"/>
</dbReference>
<evidence type="ECO:0000256" key="6">
    <source>
        <dbReference type="ARBA" id="ARBA00050284"/>
    </source>
</evidence>
<evidence type="ECO:0000256" key="8">
    <source>
        <dbReference type="RuleBase" id="RU003844"/>
    </source>
</evidence>
<dbReference type="GO" id="GO:0005829">
    <property type="term" value="C:cytosol"/>
    <property type="evidence" value="ECO:0007669"/>
    <property type="project" value="TreeGrafter"/>
</dbReference>
<dbReference type="OrthoDB" id="48057at2759"/>
<evidence type="ECO:0000256" key="7">
    <source>
        <dbReference type="ARBA" id="ARBA00055284"/>
    </source>
</evidence>
<dbReference type="FunFam" id="2.40.160.120:FF:000002">
    <property type="entry name" value="Oxysterol-binding protein"/>
    <property type="match status" value="1"/>
</dbReference>
<organism evidence="12 13">
    <name type="scientific">Hippocampus comes</name>
    <name type="common">Tiger tail seahorse</name>
    <dbReference type="NCBI Taxonomy" id="109280"/>
    <lineage>
        <taxon>Eukaryota</taxon>
        <taxon>Metazoa</taxon>
        <taxon>Chordata</taxon>
        <taxon>Craniata</taxon>
        <taxon>Vertebrata</taxon>
        <taxon>Euteleostomi</taxon>
        <taxon>Actinopterygii</taxon>
        <taxon>Neopterygii</taxon>
        <taxon>Teleostei</taxon>
        <taxon>Neoteleostei</taxon>
        <taxon>Acanthomorphata</taxon>
        <taxon>Syngnathiaria</taxon>
        <taxon>Syngnathiformes</taxon>
        <taxon>Syngnathoidei</taxon>
        <taxon>Syngnathidae</taxon>
        <taxon>Hippocampus</taxon>
    </lineage>
</organism>
<feature type="compositionally biased region" description="Polar residues" evidence="10">
    <location>
        <begin position="250"/>
        <end position="275"/>
    </location>
</feature>
<keyword evidence="2 9" id="KW-0813">Transport</keyword>
<dbReference type="SMART" id="SM00233">
    <property type="entry name" value="PH"/>
    <property type="match status" value="1"/>
</dbReference>
<comment type="similarity">
    <text evidence="1 8">Belongs to the OSBP family.</text>
</comment>
<dbReference type="Pfam" id="PF01237">
    <property type="entry name" value="Oxysterol_BP"/>
    <property type="match status" value="2"/>
</dbReference>
<dbReference type="InterPro" id="IPR001849">
    <property type="entry name" value="PH_domain"/>
</dbReference>
<evidence type="ECO:0000256" key="5">
    <source>
        <dbReference type="ARBA" id="ARBA00023121"/>
    </source>
</evidence>
<dbReference type="FunFam" id="1.10.287.2720:FF:000001">
    <property type="entry name" value="Oxysterol-binding OBPalpha"/>
    <property type="match status" value="1"/>
</dbReference>
<dbReference type="SUPFAM" id="SSF144000">
    <property type="entry name" value="Oxysterol-binding protein-like"/>
    <property type="match status" value="1"/>
</dbReference>
<dbReference type="Gene3D" id="2.30.29.30">
    <property type="entry name" value="Pleckstrin-homology domain (PH domain)/Phosphotyrosine-binding domain (PTB)"/>
    <property type="match status" value="1"/>
</dbReference>
<dbReference type="KEGG" id="hcq:109532017"/>
<name>A0A3Q3D3N6_HIPCM</name>
<keyword evidence="5" id="KW-0446">Lipid-binding</keyword>
<feature type="region of interest" description="Disordered" evidence="10">
    <location>
        <begin position="307"/>
        <end position="371"/>
    </location>
</feature>
<dbReference type="PANTHER" id="PTHR10972">
    <property type="entry name" value="OXYSTEROL-BINDING PROTEIN-RELATED"/>
    <property type="match status" value="1"/>
</dbReference>
<accession>A0A3Q3D3N6</accession>
<dbReference type="InterPro" id="IPR011993">
    <property type="entry name" value="PH-like_dom_sf"/>
</dbReference>
<keyword evidence="4 9" id="KW-0445">Lipid transport</keyword>
<dbReference type="STRING" id="109280.ENSHCOP00000001699"/>
<dbReference type="RefSeq" id="XP_019752147.1">
    <property type="nucleotide sequence ID" value="XM_019896588.1"/>
</dbReference>
<comment type="function">
    <text evidence="7">Interacts with OSBPL11 to function as lipid transfer proteins. Together they form a heterodimer that localizes at the ER-trans-Golgi membrane contact sites, and exchanges phosphatidylserine (1,2-diacyl-sn-glycero-3-phospho-L-serine, PS) for phosphatidylinositol-4-phosphate (1,2-diacyl-sn-glycero-3-phospho-(1D-myo-inositol 4-phosphate), PI(4)P) between the two organelles, a step that is critical for sphingomyelin synthesis in the Golgi complex.</text>
</comment>
<dbReference type="FunFam" id="3.30.70.3490:FF:000001">
    <property type="entry name" value="Oxysterol-binding protein"/>
    <property type="match status" value="1"/>
</dbReference>
<evidence type="ECO:0000256" key="9">
    <source>
        <dbReference type="RuleBase" id="RU003845"/>
    </source>
</evidence>
<feature type="region of interest" description="Disordered" evidence="10">
    <location>
        <begin position="221"/>
        <end position="279"/>
    </location>
</feature>
<dbReference type="PROSITE" id="PS50003">
    <property type="entry name" value="PH_DOMAIN"/>
    <property type="match status" value="1"/>
</dbReference>
<reference evidence="12" key="1">
    <citation type="submission" date="2025-08" db="UniProtKB">
        <authorList>
            <consortium name="Ensembl"/>
        </authorList>
    </citation>
    <scope>IDENTIFICATION</scope>
</reference>
<dbReference type="Gene3D" id="2.40.160.120">
    <property type="match status" value="1"/>
</dbReference>
<dbReference type="FunFam" id="2.30.29.30:FF:000089">
    <property type="entry name" value="Oxysterol-binding protein"/>
    <property type="match status" value="1"/>
</dbReference>
<feature type="domain" description="PH" evidence="11">
    <location>
        <begin position="2"/>
        <end position="99"/>
    </location>
</feature>
<dbReference type="Proteomes" id="UP000264820">
    <property type="component" value="Unplaced"/>
</dbReference>
<dbReference type="Gene3D" id="1.10.287.2720">
    <property type="match status" value="1"/>
</dbReference>